<sequence length="97" mass="11085">MKKVEVLKMIDLVEEIKKLDDLIQQSRKKKTSDFVINQYEAKKLKLIGSTITELASAPIQSIESYQLIQKILNKYYPNISEDALLNDDDISKIATAI</sequence>
<reference evidence="2" key="1">
    <citation type="submission" date="2016-10" db="EMBL/GenBank/DDBJ databases">
        <authorList>
            <person name="Varghese N."/>
            <person name="Submissions S."/>
        </authorList>
    </citation>
    <scope>NUCLEOTIDE SEQUENCE [LARGE SCALE GENOMIC DNA]</scope>
    <source>
        <strain evidence="2">Gh-67</strain>
    </source>
</reference>
<proteinExistence type="predicted"/>
<gene>
    <name evidence="1" type="ORF">SAMN05192573_104504</name>
</gene>
<keyword evidence="2" id="KW-1185">Reference proteome</keyword>
<accession>A0A1G7WPI3</accession>
<evidence type="ECO:0000313" key="1">
    <source>
        <dbReference type="EMBL" id="SDG73885.1"/>
    </source>
</evidence>
<dbReference type="GeneID" id="91138716"/>
<evidence type="ECO:0000313" key="2">
    <source>
        <dbReference type="Proteomes" id="UP000199705"/>
    </source>
</evidence>
<name>A0A1G7WPI3_9SPHI</name>
<dbReference type="EMBL" id="FNCG01000004">
    <property type="protein sequence ID" value="SDG73885.1"/>
    <property type="molecule type" value="Genomic_DNA"/>
</dbReference>
<organism evidence="1 2">
    <name type="scientific">Mucilaginibacter gossypii</name>
    <dbReference type="NCBI Taxonomy" id="551996"/>
    <lineage>
        <taxon>Bacteria</taxon>
        <taxon>Pseudomonadati</taxon>
        <taxon>Bacteroidota</taxon>
        <taxon>Sphingobacteriia</taxon>
        <taxon>Sphingobacteriales</taxon>
        <taxon>Sphingobacteriaceae</taxon>
        <taxon>Mucilaginibacter</taxon>
    </lineage>
</organism>
<protein>
    <submittedName>
        <fullName evidence="1">Uncharacterized protein</fullName>
    </submittedName>
</protein>
<dbReference type="Proteomes" id="UP000199705">
    <property type="component" value="Unassembled WGS sequence"/>
</dbReference>
<dbReference type="RefSeq" id="WP_091166807.1">
    <property type="nucleotide sequence ID" value="NZ_FNCG01000004.1"/>
</dbReference>
<dbReference type="AlphaFoldDB" id="A0A1G7WPI3"/>